<dbReference type="AlphaFoldDB" id="A0AAN7HK91"/>
<proteinExistence type="predicted"/>
<feature type="compositionally biased region" description="Basic and acidic residues" evidence="15">
    <location>
        <begin position="431"/>
        <end position="445"/>
    </location>
</feature>
<keyword evidence="11" id="KW-0443">Lipid metabolism</keyword>
<dbReference type="CDD" id="cd00519">
    <property type="entry name" value="Lipase_3"/>
    <property type="match status" value="1"/>
</dbReference>
<comment type="catalytic activity">
    <reaction evidence="13">
        <text>a 1,2-diacyl-sn-glycerol + H2O = a 2-acylglycerol + a fatty acid + H(+)</text>
        <dbReference type="Rhea" id="RHEA:33275"/>
        <dbReference type="ChEBI" id="CHEBI:15377"/>
        <dbReference type="ChEBI" id="CHEBI:15378"/>
        <dbReference type="ChEBI" id="CHEBI:17389"/>
        <dbReference type="ChEBI" id="CHEBI:17815"/>
        <dbReference type="ChEBI" id="CHEBI:28868"/>
        <dbReference type="EC" id="3.1.1.116"/>
    </reaction>
    <physiologicalReaction direction="left-to-right" evidence="13">
        <dbReference type="Rhea" id="RHEA:33276"/>
    </physiologicalReaction>
</comment>
<dbReference type="GO" id="GO:0016298">
    <property type="term" value="F:lipase activity"/>
    <property type="evidence" value="ECO:0007669"/>
    <property type="project" value="TreeGrafter"/>
</dbReference>
<dbReference type="EC" id="3.1.1.116" evidence="14"/>
<dbReference type="Gene3D" id="3.40.50.1820">
    <property type="entry name" value="alpha/beta hydrolase"/>
    <property type="match status" value="1"/>
</dbReference>
<dbReference type="GO" id="GO:0046340">
    <property type="term" value="P:diacylglycerol catabolic process"/>
    <property type="evidence" value="ECO:0007669"/>
    <property type="project" value="TreeGrafter"/>
</dbReference>
<feature type="compositionally biased region" description="Basic residues" evidence="15">
    <location>
        <begin position="457"/>
        <end position="466"/>
    </location>
</feature>
<evidence type="ECO:0000313" key="18">
    <source>
        <dbReference type="Proteomes" id="UP001303647"/>
    </source>
</evidence>
<sequence>MISTNCKAAVDIENAVVPSAAIEIDQSSSRTLPNIGNTLLPGPVANLVSFATRSTCLAVRVTSVIGGSGLDAARFTTLSTLKVGRTIMDGVLSRAGKDTALIRSGANRTDTEAGVESIIEKLHNKADLLIFWTAAGFQLANTALSTFSEGSQLVLSTLDRFFGSTDSSRAMASIIAMIRREIANPPMARPGETVGVSDLVAALCALAFLQRSCKSILEEEKLNPPVDEVVWDIVVLNDGMRVDISEEIPQHRLSRSIMPLNQQELALDDAPTRQLEYDIVQSLPNNSKVSITRELAVSETITVDFTGDVQQINVKPPPGIELIEENRNHGQGQAGKENTTTQYVFRNTRRHKRRLSYQKTNDNTSHVADPGLGLELLVSDCPADRIADTYKPRHEAESMATNGPSKSESRLYLAPPPSQPSNLLGLLAQERFSKKPLDSTSRREYGSYPSSPETKRAPRNVLRRSSSRFNKKDMASEAAAGKAKSTFVASLAAKFSGKLDRRPADINQQSLFDREGRHDDLEPSPSLISYCSVHESRRQSTVSLGGSILTTDDFQSTSLYTETAGSREMREADPGVRPEDGYFVSARNHHRSKSNTSSIHTLATNKSEVSLVSCHQSTALTFSPADKLSALRQSGALPGMFPERHFLGNAARYMRFASASYGSHFLKVLDIGTELPRPGIRDDTHHELRSFAHHTRSNPSDILIASFVDPQGGSDATGSTNTGVPLVHYISLDHESQAVVLACRGTLGFEDVLADMTCDYDELTWQGNSYKVHKGVHASAKRLLHGGDGRVLRTLQAALEEFPTYGLVLTGHSLGAAVTSLLGIMLSEAVDGVDNTTTSINNNNDGHRAFVTASSYASSSFYPSSSSSSRRNTRPTGIPPNRPIQVYAYGPPATVCPALRAATRGLITTLVHGNDIVPFLSLGTFHDVQGAALALKTDAAQGGPAAKARRRILKGVVRACLATTTSDDPDGGSGVGGGHVRGGDGGDENGWGLDLLGVLRRGMRNEKLVPPGEVFVVEGTVALLRGNKGGEKEEEGLGRPARRMVLRYVKDVERRFGELRFGMGMLTDHSPARYEAALERLVRGLGVRE</sequence>
<dbReference type="PANTHER" id="PTHR45792">
    <property type="entry name" value="DIACYLGLYCEROL LIPASE HOMOLOG-RELATED"/>
    <property type="match status" value="1"/>
</dbReference>
<feature type="region of interest" description="Disordered" evidence="15">
    <location>
        <begin position="964"/>
        <end position="985"/>
    </location>
</feature>
<feature type="region of interest" description="Disordered" evidence="15">
    <location>
        <begin position="860"/>
        <end position="884"/>
    </location>
</feature>
<evidence type="ECO:0000256" key="12">
    <source>
        <dbReference type="ARBA" id="ARBA00023136"/>
    </source>
</evidence>
<dbReference type="InterPro" id="IPR029058">
    <property type="entry name" value="AB_hydrolase_fold"/>
</dbReference>
<evidence type="ECO:0000256" key="15">
    <source>
        <dbReference type="SAM" id="MobiDB-lite"/>
    </source>
</evidence>
<evidence type="ECO:0000259" key="16">
    <source>
        <dbReference type="Pfam" id="PF01764"/>
    </source>
</evidence>
<feature type="domain" description="Fungal lipase-type" evidence="16">
    <location>
        <begin position="740"/>
        <end position="828"/>
    </location>
</feature>
<evidence type="ECO:0000256" key="14">
    <source>
        <dbReference type="ARBA" id="ARBA00026104"/>
    </source>
</evidence>
<keyword evidence="8" id="KW-0106">Calcium</keyword>
<keyword evidence="6" id="KW-0479">Metal-binding</keyword>
<keyword evidence="9" id="KW-0442">Lipid degradation</keyword>
<organism evidence="17 18">
    <name type="scientific">Corynascus novoguineensis</name>
    <dbReference type="NCBI Taxonomy" id="1126955"/>
    <lineage>
        <taxon>Eukaryota</taxon>
        <taxon>Fungi</taxon>
        <taxon>Dikarya</taxon>
        <taxon>Ascomycota</taxon>
        <taxon>Pezizomycotina</taxon>
        <taxon>Sordariomycetes</taxon>
        <taxon>Sordariomycetidae</taxon>
        <taxon>Sordariales</taxon>
        <taxon>Chaetomiaceae</taxon>
        <taxon>Corynascus</taxon>
    </lineage>
</organism>
<evidence type="ECO:0000256" key="1">
    <source>
        <dbReference type="ARBA" id="ARBA00001913"/>
    </source>
</evidence>
<evidence type="ECO:0000256" key="10">
    <source>
        <dbReference type="ARBA" id="ARBA00022989"/>
    </source>
</evidence>
<evidence type="ECO:0000256" key="6">
    <source>
        <dbReference type="ARBA" id="ARBA00022723"/>
    </source>
</evidence>
<evidence type="ECO:0000256" key="5">
    <source>
        <dbReference type="ARBA" id="ARBA00022692"/>
    </source>
</evidence>
<evidence type="ECO:0000313" key="17">
    <source>
        <dbReference type="EMBL" id="KAK4248702.1"/>
    </source>
</evidence>
<gene>
    <name evidence="17" type="ORF">C7999DRAFT_40096</name>
</gene>
<dbReference type="GO" id="GO:0019369">
    <property type="term" value="P:arachidonate metabolic process"/>
    <property type="evidence" value="ECO:0007669"/>
    <property type="project" value="TreeGrafter"/>
</dbReference>
<evidence type="ECO:0000256" key="11">
    <source>
        <dbReference type="ARBA" id="ARBA00023098"/>
    </source>
</evidence>
<dbReference type="InterPro" id="IPR052214">
    <property type="entry name" value="DAG_Lipase-Related"/>
</dbReference>
<keyword evidence="12" id="KW-0472">Membrane</keyword>
<evidence type="ECO:0000256" key="2">
    <source>
        <dbReference type="ARBA" id="ARBA00004651"/>
    </source>
</evidence>
<accession>A0AAN7HK91</accession>
<dbReference type="Pfam" id="PF01764">
    <property type="entry name" value="Lipase_3"/>
    <property type="match status" value="1"/>
</dbReference>
<evidence type="ECO:0000256" key="4">
    <source>
        <dbReference type="ARBA" id="ARBA00022553"/>
    </source>
</evidence>
<protein>
    <recommendedName>
        <fullName evidence="14">sn-1-specific diacylglycerol lipase</fullName>
        <ecNumber evidence="14">3.1.1.116</ecNumber>
    </recommendedName>
</protein>
<reference evidence="17" key="1">
    <citation type="journal article" date="2023" name="Mol. Phylogenet. Evol.">
        <title>Genome-scale phylogeny and comparative genomics of the fungal order Sordariales.</title>
        <authorList>
            <person name="Hensen N."/>
            <person name="Bonometti L."/>
            <person name="Westerberg I."/>
            <person name="Brannstrom I.O."/>
            <person name="Guillou S."/>
            <person name="Cros-Aarteil S."/>
            <person name="Calhoun S."/>
            <person name="Haridas S."/>
            <person name="Kuo A."/>
            <person name="Mondo S."/>
            <person name="Pangilinan J."/>
            <person name="Riley R."/>
            <person name="LaButti K."/>
            <person name="Andreopoulos B."/>
            <person name="Lipzen A."/>
            <person name="Chen C."/>
            <person name="Yan M."/>
            <person name="Daum C."/>
            <person name="Ng V."/>
            <person name="Clum A."/>
            <person name="Steindorff A."/>
            <person name="Ohm R.A."/>
            <person name="Martin F."/>
            <person name="Silar P."/>
            <person name="Natvig D.O."/>
            <person name="Lalanne C."/>
            <person name="Gautier V."/>
            <person name="Ament-Velasquez S.L."/>
            <person name="Kruys A."/>
            <person name="Hutchinson M.I."/>
            <person name="Powell A.J."/>
            <person name="Barry K."/>
            <person name="Miller A.N."/>
            <person name="Grigoriev I.V."/>
            <person name="Debuchy R."/>
            <person name="Gladieux P."/>
            <person name="Hiltunen Thoren M."/>
            <person name="Johannesson H."/>
        </authorList>
    </citation>
    <scope>NUCLEOTIDE SEQUENCE</scope>
    <source>
        <strain evidence="17">CBS 359.72</strain>
    </source>
</reference>
<dbReference type="GO" id="GO:0005886">
    <property type="term" value="C:plasma membrane"/>
    <property type="evidence" value="ECO:0007669"/>
    <property type="project" value="UniProtKB-SubCell"/>
</dbReference>
<feature type="compositionally biased region" description="Low complexity" evidence="15">
    <location>
        <begin position="860"/>
        <end position="869"/>
    </location>
</feature>
<keyword evidence="7" id="KW-0378">Hydrolase</keyword>
<keyword evidence="4" id="KW-0597">Phosphoprotein</keyword>
<feature type="region of interest" description="Disordered" evidence="15">
    <location>
        <begin position="390"/>
        <end position="477"/>
    </location>
</feature>
<keyword evidence="3" id="KW-1003">Cell membrane</keyword>
<keyword evidence="10" id="KW-1133">Transmembrane helix</keyword>
<evidence type="ECO:0000256" key="7">
    <source>
        <dbReference type="ARBA" id="ARBA00022801"/>
    </source>
</evidence>
<evidence type="ECO:0000256" key="3">
    <source>
        <dbReference type="ARBA" id="ARBA00022475"/>
    </source>
</evidence>
<dbReference type="SUPFAM" id="SSF53474">
    <property type="entry name" value="alpha/beta-Hydrolases"/>
    <property type="match status" value="1"/>
</dbReference>
<evidence type="ECO:0000256" key="9">
    <source>
        <dbReference type="ARBA" id="ARBA00022963"/>
    </source>
</evidence>
<evidence type="ECO:0000256" key="13">
    <source>
        <dbReference type="ARBA" id="ARBA00024531"/>
    </source>
</evidence>
<dbReference type="InterPro" id="IPR002921">
    <property type="entry name" value="Fungal_lipase-type"/>
</dbReference>
<reference evidence="17" key="2">
    <citation type="submission" date="2023-05" db="EMBL/GenBank/DDBJ databases">
        <authorList>
            <consortium name="Lawrence Berkeley National Laboratory"/>
            <person name="Steindorff A."/>
            <person name="Hensen N."/>
            <person name="Bonometti L."/>
            <person name="Westerberg I."/>
            <person name="Brannstrom I.O."/>
            <person name="Guillou S."/>
            <person name="Cros-Aarteil S."/>
            <person name="Calhoun S."/>
            <person name="Haridas S."/>
            <person name="Kuo A."/>
            <person name="Mondo S."/>
            <person name="Pangilinan J."/>
            <person name="Riley R."/>
            <person name="Labutti K."/>
            <person name="Andreopoulos B."/>
            <person name="Lipzen A."/>
            <person name="Chen C."/>
            <person name="Yanf M."/>
            <person name="Daum C."/>
            <person name="Ng V."/>
            <person name="Clum A."/>
            <person name="Ohm R."/>
            <person name="Martin F."/>
            <person name="Silar P."/>
            <person name="Natvig D."/>
            <person name="Lalanne C."/>
            <person name="Gautier V."/>
            <person name="Ament-Velasquez S.L."/>
            <person name="Kruys A."/>
            <person name="Hutchinson M.I."/>
            <person name="Powell A.J."/>
            <person name="Barry K."/>
            <person name="Miller A.N."/>
            <person name="Grigoriev I.V."/>
            <person name="Debuchy R."/>
            <person name="Gladieux P."/>
            <person name="Thoren M.H."/>
            <person name="Johannesson H."/>
        </authorList>
    </citation>
    <scope>NUCLEOTIDE SEQUENCE</scope>
    <source>
        <strain evidence="17">CBS 359.72</strain>
    </source>
</reference>
<keyword evidence="5" id="KW-0812">Transmembrane</keyword>
<comment type="caution">
    <text evidence="17">The sequence shown here is derived from an EMBL/GenBank/DDBJ whole genome shotgun (WGS) entry which is preliminary data.</text>
</comment>
<dbReference type="PANTHER" id="PTHR45792:SF7">
    <property type="entry name" value="PUTATIVE (AFU_ORTHOLOGUE AFUA_6G02710)-RELATED"/>
    <property type="match status" value="1"/>
</dbReference>
<comment type="cofactor">
    <cofactor evidence="1">
        <name>Ca(2+)</name>
        <dbReference type="ChEBI" id="CHEBI:29108"/>
    </cofactor>
</comment>
<comment type="subcellular location">
    <subcellularLocation>
        <location evidence="2">Cell membrane</location>
        <topology evidence="2">Multi-pass membrane protein</topology>
    </subcellularLocation>
</comment>
<evidence type="ECO:0000256" key="8">
    <source>
        <dbReference type="ARBA" id="ARBA00022837"/>
    </source>
</evidence>
<name>A0AAN7HK91_9PEZI</name>
<keyword evidence="18" id="KW-1185">Reference proteome</keyword>
<dbReference type="Proteomes" id="UP001303647">
    <property type="component" value="Unassembled WGS sequence"/>
</dbReference>
<feature type="compositionally biased region" description="Gly residues" evidence="15">
    <location>
        <begin position="971"/>
        <end position="980"/>
    </location>
</feature>
<dbReference type="EMBL" id="MU857633">
    <property type="protein sequence ID" value="KAK4248702.1"/>
    <property type="molecule type" value="Genomic_DNA"/>
</dbReference>
<dbReference type="GO" id="GO:0046872">
    <property type="term" value="F:metal ion binding"/>
    <property type="evidence" value="ECO:0007669"/>
    <property type="project" value="UniProtKB-KW"/>
</dbReference>